<keyword evidence="1" id="KW-0239">DNA-directed DNA polymerase</keyword>
<organism evidence="1 2">
    <name type="scientific">Melia azedarach</name>
    <name type="common">Chinaberry tree</name>
    <dbReference type="NCBI Taxonomy" id="155640"/>
    <lineage>
        <taxon>Eukaryota</taxon>
        <taxon>Viridiplantae</taxon>
        <taxon>Streptophyta</taxon>
        <taxon>Embryophyta</taxon>
        <taxon>Tracheophyta</taxon>
        <taxon>Spermatophyta</taxon>
        <taxon>Magnoliopsida</taxon>
        <taxon>eudicotyledons</taxon>
        <taxon>Gunneridae</taxon>
        <taxon>Pentapetalae</taxon>
        <taxon>rosids</taxon>
        <taxon>malvids</taxon>
        <taxon>Sapindales</taxon>
        <taxon>Meliaceae</taxon>
        <taxon>Melia</taxon>
    </lineage>
</organism>
<accession>A0ACC1YAU8</accession>
<keyword evidence="2" id="KW-1185">Reference proteome</keyword>
<sequence length="463" mass="52235">MRKVGSSVLLPFDIEIERTYRRNRKEKRAASTQQTSTMDPNIVNNDGANDQRALRDYVIPTVNGASTSIRRPAIQVNNFEIKLAIIQMIQTSVQFNGLAHEDPNAHIANFLEICDTFRHNGVSDDAVKLRLFPFSLRDKAKSWSSSLPPGTITTWDDLAQKFLAKFFPPTKTVKLRNDIATFTQFDMESLYEAWERYKEMRRRCPHHGLPKWLQVQTFYNGLGASTRTLVDAEAGGALMGKSIDEAYDLLEEMDANAFSWPSERLTPKKAFGVHEVDNISALTAQLATLNKQLGVMTAQSFHIPQVVCELCSGNHPSMDCQVGNPFAPSFSEQVSYGNQNAARPPPRFQPQEKKVNLEEALTQLTVNTSKFMIRTETTLQNQAAFIRNLEVQVGQLASMMTERHQGSLPSNTETNPREHVNAITLQSGKKLEEPKDKMKEQKREQHESSSSNQAKTEEDNDEE</sequence>
<keyword evidence="1" id="KW-0808">Transferase</keyword>
<evidence type="ECO:0000313" key="1">
    <source>
        <dbReference type="EMBL" id="KAJ4720877.1"/>
    </source>
</evidence>
<proteinExistence type="predicted"/>
<gene>
    <name evidence="1" type="ORF">OWV82_008630</name>
</gene>
<reference evidence="1 2" key="1">
    <citation type="journal article" date="2023" name="Science">
        <title>Complex scaffold remodeling in plant triterpene biosynthesis.</title>
        <authorList>
            <person name="De La Pena R."/>
            <person name="Hodgson H."/>
            <person name="Liu J.C."/>
            <person name="Stephenson M.J."/>
            <person name="Martin A.C."/>
            <person name="Owen C."/>
            <person name="Harkess A."/>
            <person name="Leebens-Mack J."/>
            <person name="Jimenez L.E."/>
            <person name="Osbourn A."/>
            <person name="Sattely E.S."/>
        </authorList>
    </citation>
    <scope>NUCLEOTIDE SEQUENCE [LARGE SCALE GENOMIC DNA]</scope>
    <source>
        <strain evidence="2">cv. JPN11</strain>
        <tissue evidence="1">Leaf</tissue>
    </source>
</reference>
<name>A0ACC1YAU8_MELAZ</name>
<keyword evidence="1" id="KW-0548">Nucleotidyltransferase</keyword>
<comment type="caution">
    <text evidence="1">The sequence shown here is derived from an EMBL/GenBank/DDBJ whole genome shotgun (WGS) entry which is preliminary data.</text>
</comment>
<dbReference type="EMBL" id="CM051397">
    <property type="protein sequence ID" value="KAJ4720877.1"/>
    <property type="molecule type" value="Genomic_DNA"/>
</dbReference>
<protein>
    <submittedName>
        <fullName evidence="1">DNA-directed DNA polymerase</fullName>
    </submittedName>
</protein>
<dbReference type="Proteomes" id="UP001164539">
    <property type="component" value="Chromosome 4"/>
</dbReference>
<evidence type="ECO:0000313" key="2">
    <source>
        <dbReference type="Proteomes" id="UP001164539"/>
    </source>
</evidence>